<name>F3PNX0_9BACE</name>
<protein>
    <submittedName>
        <fullName evidence="1">Uncharacterized protein</fullName>
    </submittedName>
</protein>
<dbReference type="HOGENOM" id="CLU_3132264_0_0_10"/>
<sequence length="49" mass="5926">MGFIFHCCHYFESDFEIDGAKLMRFSDIFARMTVSLILFVYHTCEYDFQ</sequence>
<evidence type="ECO:0000313" key="2">
    <source>
        <dbReference type="Proteomes" id="UP000003416"/>
    </source>
</evidence>
<accession>F3PNX0</accession>
<organism evidence="1 2">
    <name type="scientific">Bacteroides fluxus YIT 12057</name>
    <dbReference type="NCBI Taxonomy" id="763034"/>
    <lineage>
        <taxon>Bacteria</taxon>
        <taxon>Pseudomonadati</taxon>
        <taxon>Bacteroidota</taxon>
        <taxon>Bacteroidia</taxon>
        <taxon>Bacteroidales</taxon>
        <taxon>Bacteroidaceae</taxon>
        <taxon>Bacteroides</taxon>
    </lineage>
</organism>
<keyword evidence="2" id="KW-1185">Reference proteome</keyword>
<dbReference type="STRING" id="763034.HMPREF9446_00409"/>
<reference evidence="1 2" key="1">
    <citation type="submission" date="2011-02" db="EMBL/GenBank/DDBJ databases">
        <authorList>
            <person name="Weinstock G."/>
            <person name="Sodergren E."/>
            <person name="Clifton S."/>
            <person name="Fulton L."/>
            <person name="Fulton B."/>
            <person name="Courtney L."/>
            <person name="Fronick C."/>
            <person name="Harrison M."/>
            <person name="Strong C."/>
            <person name="Farmer C."/>
            <person name="Delahaunty K."/>
            <person name="Markovic C."/>
            <person name="Hall O."/>
            <person name="Minx P."/>
            <person name="Tomlinson C."/>
            <person name="Mitreva M."/>
            <person name="Hou S."/>
            <person name="Chen J."/>
            <person name="Wollam A."/>
            <person name="Pepin K.H."/>
            <person name="Johnson M."/>
            <person name="Bhonagiri V."/>
            <person name="Zhang X."/>
            <person name="Suruliraj S."/>
            <person name="Warren W."/>
            <person name="Chinwalla A."/>
            <person name="Mardis E.R."/>
            <person name="Wilson R.K."/>
        </authorList>
    </citation>
    <scope>NUCLEOTIDE SEQUENCE [LARGE SCALE GENOMIC DNA]</scope>
    <source>
        <strain evidence="1 2">YIT 12057</strain>
    </source>
</reference>
<dbReference type="Proteomes" id="UP000003416">
    <property type="component" value="Unassembled WGS sequence"/>
</dbReference>
<gene>
    <name evidence="1" type="ORF">HMPREF9446_00409</name>
</gene>
<proteinExistence type="predicted"/>
<dbReference type="EMBL" id="AFBN01000008">
    <property type="protein sequence ID" value="EGF59479.1"/>
    <property type="molecule type" value="Genomic_DNA"/>
</dbReference>
<evidence type="ECO:0000313" key="1">
    <source>
        <dbReference type="EMBL" id="EGF59479.1"/>
    </source>
</evidence>
<comment type="caution">
    <text evidence="1">The sequence shown here is derived from an EMBL/GenBank/DDBJ whole genome shotgun (WGS) entry which is preliminary data.</text>
</comment>
<dbReference type="AlphaFoldDB" id="F3PNX0"/>